<accession>A0A1C4Z863</accession>
<organism evidence="2 3">
    <name type="scientific">Micromonospora chaiyaphumensis</name>
    <dbReference type="NCBI Taxonomy" id="307119"/>
    <lineage>
        <taxon>Bacteria</taxon>
        <taxon>Bacillati</taxon>
        <taxon>Actinomycetota</taxon>
        <taxon>Actinomycetes</taxon>
        <taxon>Micromonosporales</taxon>
        <taxon>Micromonosporaceae</taxon>
        <taxon>Micromonospora</taxon>
    </lineage>
</organism>
<sequence length="175" mass="18119">MNRIRSTGKARLASAVALLAPSLLLAAGPAPAHAADTTTRILRAPLDLSVVLPCANGGLGEVVDFDGTISEVYHVTVDGTGGFHVHIVETQSNVHGIGATTGDRYVSTRVNLFVYNQGSGGLPITSTQELVFKIVGPGPGNDATLRIRNHTTLNADGTVTVAFDTFSAECEPTAP</sequence>
<protein>
    <submittedName>
        <fullName evidence="2">Uncharacterized protein</fullName>
    </submittedName>
</protein>
<gene>
    <name evidence="2" type="ORF">GA0070214_11295</name>
</gene>
<keyword evidence="1" id="KW-0732">Signal</keyword>
<evidence type="ECO:0000313" key="2">
    <source>
        <dbReference type="EMBL" id="SCF29165.1"/>
    </source>
</evidence>
<evidence type="ECO:0000313" key="3">
    <source>
        <dbReference type="Proteomes" id="UP000199629"/>
    </source>
</evidence>
<dbReference type="AlphaFoldDB" id="A0A1C4Z863"/>
<name>A0A1C4Z863_9ACTN</name>
<feature type="signal peptide" evidence="1">
    <location>
        <begin position="1"/>
        <end position="34"/>
    </location>
</feature>
<proteinExistence type="predicted"/>
<reference evidence="3" key="1">
    <citation type="submission" date="2016-06" db="EMBL/GenBank/DDBJ databases">
        <authorList>
            <person name="Varghese N."/>
            <person name="Submissions Spin"/>
        </authorList>
    </citation>
    <scope>NUCLEOTIDE SEQUENCE [LARGE SCALE GENOMIC DNA]</scope>
    <source>
        <strain evidence="3">DSM 45246</strain>
    </source>
</reference>
<dbReference type="Proteomes" id="UP000199629">
    <property type="component" value="Unassembled WGS sequence"/>
</dbReference>
<keyword evidence="3" id="KW-1185">Reference proteome</keyword>
<feature type="chain" id="PRO_5008710039" evidence="1">
    <location>
        <begin position="35"/>
        <end position="175"/>
    </location>
</feature>
<dbReference type="EMBL" id="FMCS01000012">
    <property type="protein sequence ID" value="SCF29165.1"/>
    <property type="molecule type" value="Genomic_DNA"/>
</dbReference>
<evidence type="ECO:0000256" key="1">
    <source>
        <dbReference type="SAM" id="SignalP"/>
    </source>
</evidence>
<dbReference type="RefSeq" id="WP_139141913.1">
    <property type="nucleotide sequence ID" value="NZ_FMCS01000012.1"/>
</dbReference>